<dbReference type="AlphaFoldDB" id="A0A2U1QB01"/>
<reference evidence="2 3" key="1">
    <citation type="journal article" date="2018" name="Mol. Plant">
        <title>The genome of Artemisia annua provides insight into the evolution of Asteraceae family and artemisinin biosynthesis.</title>
        <authorList>
            <person name="Shen Q."/>
            <person name="Zhang L."/>
            <person name="Liao Z."/>
            <person name="Wang S."/>
            <person name="Yan T."/>
            <person name="Shi P."/>
            <person name="Liu M."/>
            <person name="Fu X."/>
            <person name="Pan Q."/>
            <person name="Wang Y."/>
            <person name="Lv Z."/>
            <person name="Lu X."/>
            <person name="Zhang F."/>
            <person name="Jiang W."/>
            <person name="Ma Y."/>
            <person name="Chen M."/>
            <person name="Hao X."/>
            <person name="Li L."/>
            <person name="Tang Y."/>
            <person name="Lv G."/>
            <person name="Zhou Y."/>
            <person name="Sun X."/>
            <person name="Brodelius P.E."/>
            <person name="Rose J.K.C."/>
            <person name="Tang K."/>
        </authorList>
    </citation>
    <scope>NUCLEOTIDE SEQUENCE [LARGE SCALE GENOMIC DNA]</scope>
    <source>
        <strain evidence="3">cv. Huhao1</strain>
        <tissue evidence="2">Leaf</tissue>
    </source>
</reference>
<feature type="compositionally biased region" description="Low complexity" evidence="1">
    <location>
        <begin position="92"/>
        <end position="102"/>
    </location>
</feature>
<name>A0A2U1QB01_ARTAN</name>
<dbReference type="OrthoDB" id="1900198at2759"/>
<evidence type="ECO:0000256" key="1">
    <source>
        <dbReference type="SAM" id="MobiDB-lite"/>
    </source>
</evidence>
<sequence length="406" mass="44355">MNSQNNGLFRYSQFPSVMDVGEGDGGSPCVTPVDGCVCVAGETGRQSECGVTACKRKRVRIDGIGDDVSQKRVRSYVDVEPVVSDGQPHECSSSQQQQTTDTSVWPQCGQMCDGVSDTLRTEHRPVLLDFGAGIIRHEAFADLEGYEFVDESVQRTPVYEPRPPDDGLSQRPRLRPRNASLQPPFSQPIRTADAQVQSETTGQPRSRPGGFSMADVNAFTTGTPTDCPPGFVSGASSSFHTPTHDGGGDQRRSTRAHHAGAPAEYLRFGPCNCMCSKCHATFWTARDKLLDTPIPEFKIRLFGVVGSAQHELPTADEVGAIVFDDGPDSVTDFDVVIQRHSGDPESINKLHPAYMSLHFPLLFIFGEQGYHTELKLVDVAGGSSEGSKRMSMDAHYAYLLHDRFNR</sequence>
<feature type="region of interest" description="Disordered" evidence="1">
    <location>
        <begin position="83"/>
        <end position="102"/>
    </location>
</feature>
<protein>
    <recommendedName>
        <fullName evidence="4">Helitron helicase-like domain-containing protein</fullName>
    </recommendedName>
</protein>
<dbReference type="PANTHER" id="PTHR45786:SF74">
    <property type="entry name" value="ATP-DEPENDENT DNA HELICASE"/>
    <property type="match status" value="1"/>
</dbReference>
<proteinExistence type="predicted"/>
<evidence type="ECO:0008006" key="4">
    <source>
        <dbReference type="Google" id="ProtNLM"/>
    </source>
</evidence>
<evidence type="ECO:0000313" key="3">
    <source>
        <dbReference type="Proteomes" id="UP000245207"/>
    </source>
</evidence>
<accession>A0A2U1QB01</accession>
<keyword evidence="3" id="KW-1185">Reference proteome</keyword>
<feature type="region of interest" description="Disordered" evidence="1">
    <location>
        <begin position="154"/>
        <end position="258"/>
    </location>
</feature>
<feature type="compositionally biased region" description="Basic and acidic residues" evidence="1">
    <location>
        <begin position="242"/>
        <end position="252"/>
    </location>
</feature>
<organism evidence="2 3">
    <name type="scientific">Artemisia annua</name>
    <name type="common">Sweet wormwood</name>
    <dbReference type="NCBI Taxonomy" id="35608"/>
    <lineage>
        <taxon>Eukaryota</taxon>
        <taxon>Viridiplantae</taxon>
        <taxon>Streptophyta</taxon>
        <taxon>Embryophyta</taxon>
        <taxon>Tracheophyta</taxon>
        <taxon>Spermatophyta</taxon>
        <taxon>Magnoliopsida</taxon>
        <taxon>eudicotyledons</taxon>
        <taxon>Gunneridae</taxon>
        <taxon>Pentapetalae</taxon>
        <taxon>asterids</taxon>
        <taxon>campanulids</taxon>
        <taxon>Asterales</taxon>
        <taxon>Asteraceae</taxon>
        <taxon>Asteroideae</taxon>
        <taxon>Anthemideae</taxon>
        <taxon>Artemisiinae</taxon>
        <taxon>Artemisia</taxon>
    </lineage>
</organism>
<dbReference type="Proteomes" id="UP000245207">
    <property type="component" value="Unassembled WGS sequence"/>
</dbReference>
<comment type="caution">
    <text evidence="2">The sequence shown here is derived from an EMBL/GenBank/DDBJ whole genome shotgun (WGS) entry which is preliminary data.</text>
</comment>
<dbReference type="EMBL" id="PKPP01000259">
    <property type="protein sequence ID" value="PWA95178.1"/>
    <property type="molecule type" value="Genomic_DNA"/>
</dbReference>
<gene>
    <name evidence="2" type="ORF">CTI12_AA052540</name>
</gene>
<dbReference type="PANTHER" id="PTHR45786">
    <property type="entry name" value="DNA BINDING PROTEIN-LIKE"/>
    <property type="match status" value="1"/>
</dbReference>
<evidence type="ECO:0000313" key="2">
    <source>
        <dbReference type="EMBL" id="PWA95178.1"/>
    </source>
</evidence>
<feature type="compositionally biased region" description="Polar residues" evidence="1">
    <location>
        <begin position="194"/>
        <end position="204"/>
    </location>
</feature>